<dbReference type="GeneID" id="4707197"/>
<dbReference type="InterPro" id="IPR005152">
    <property type="entry name" value="Lipase_secreted"/>
</dbReference>
<dbReference type="PIRSF" id="PIRSF029171">
    <property type="entry name" value="Esterase_LipA"/>
    <property type="match status" value="1"/>
</dbReference>
<keyword evidence="1" id="KW-0378">Hydrolase</keyword>
<evidence type="ECO:0000313" key="4">
    <source>
        <dbReference type="Proteomes" id="UP000006701"/>
    </source>
</evidence>
<dbReference type="Proteomes" id="UP000006701">
    <property type="component" value="Unassembled WGS sequence"/>
</dbReference>
<dbReference type="PANTHER" id="PTHR34853:SF5">
    <property type="entry name" value="LIP-DOMAIN-CONTAINING PROTEIN-RELATED"/>
    <property type="match status" value="1"/>
</dbReference>
<dbReference type="OMA" id="TTDSHFK"/>
<evidence type="ECO:0000256" key="1">
    <source>
        <dbReference type="ARBA" id="ARBA00022801"/>
    </source>
</evidence>
<accession>A1C9K4</accession>
<feature type="signal peptide" evidence="2">
    <location>
        <begin position="1"/>
        <end position="20"/>
    </location>
</feature>
<dbReference type="Gene3D" id="3.40.50.1820">
    <property type="entry name" value="alpha/beta hydrolase"/>
    <property type="match status" value="1"/>
</dbReference>
<dbReference type="RefSeq" id="XP_001274954.1">
    <property type="nucleotide sequence ID" value="XM_001274953.1"/>
</dbReference>
<dbReference type="OrthoDB" id="2373480at2759"/>
<dbReference type="KEGG" id="act:ACLA_055760"/>
<dbReference type="GO" id="GO:0016042">
    <property type="term" value="P:lipid catabolic process"/>
    <property type="evidence" value="ECO:0007669"/>
    <property type="project" value="UniProtKB-UniRule"/>
</dbReference>
<keyword evidence="2" id="KW-0732">Signal</keyword>
<sequence>MYSTTLTVGSFLALTLTALSASLPQIPQQQTGSPAAALPPSKDAWYTAPDNLTFSTPGTVLRVRRDPLNLYALIGTNISCASYNILYRTTNVQNRPTFAVTTLFVPASSQAASDRLLSYQIPYNSPWVDASPSYALATDLNGTFGDIAAALEQGWHVSVPDFEGPQATFAVGVNEGYAVLDSVRAATDFSSSLAGSPKRWQAALWGYSGGSIASVFAAELHAAYAPELTIAGVAVGGLPALFAKVLDAVNRSPAAGVIPLALWGYANAYPAVERYLLNRLTPEARASDVFTKARNMTGLEAGVAYLGADVYSYFVGGRDDIQSSPLLHFLFGTQGTMGRHGLPHMPVYVYHSINDKLALVNYVDALIEHYCAEGSLERGKGGVRIVYERNSVGGHGAEAINQDADALKFLSQALDGQLGAGWPNRQGEGCVIRNVSVGTDTSLDW</sequence>
<comment type="similarity">
    <text evidence="2">Belongs to the AB hydrolase superfamily. Lipase family.</text>
</comment>
<name>A1C9K4_ASPCL</name>
<dbReference type="GO" id="GO:0004806">
    <property type="term" value="F:triacylglycerol lipase activity"/>
    <property type="evidence" value="ECO:0007669"/>
    <property type="project" value="UniProtKB-UniRule"/>
</dbReference>
<dbReference type="Gene3D" id="1.10.260.130">
    <property type="match status" value="1"/>
</dbReference>
<dbReference type="Pfam" id="PF03583">
    <property type="entry name" value="LIP"/>
    <property type="match status" value="1"/>
</dbReference>
<dbReference type="VEuPathDB" id="FungiDB:ACLA_055760"/>
<dbReference type="PANTHER" id="PTHR34853">
    <property type="match status" value="1"/>
</dbReference>
<protein>
    <submittedName>
        <fullName evidence="3">Secretory lipase, putative</fullName>
    </submittedName>
</protein>
<evidence type="ECO:0000256" key="2">
    <source>
        <dbReference type="PIRNR" id="PIRNR029171"/>
    </source>
</evidence>
<dbReference type="InterPro" id="IPR029058">
    <property type="entry name" value="AB_hydrolase_fold"/>
</dbReference>
<dbReference type="EMBL" id="DS027048">
    <property type="protein sequence ID" value="EAW13528.1"/>
    <property type="molecule type" value="Genomic_DNA"/>
</dbReference>
<dbReference type="ESTHER" id="aspcl-a1c9k4">
    <property type="family name" value="Fungal-Bact_LIP"/>
</dbReference>
<dbReference type="SUPFAM" id="SSF53474">
    <property type="entry name" value="alpha/beta-Hydrolases"/>
    <property type="match status" value="1"/>
</dbReference>
<gene>
    <name evidence="3" type="ORF">ACLA_055760</name>
</gene>
<reference evidence="3 4" key="1">
    <citation type="journal article" date="2008" name="PLoS Genet.">
        <title>Genomic islands in the pathogenic filamentous fungus Aspergillus fumigatus.</title>
        <authorList>
            <person name="Fedorova N.D."/>
            <person name="Khaldi N."/>
            <person name="Joardar V.S."/>
            <person name="Maiti R."/>
            <person name="Amedeo P."/>
            <person name="Anderson M.J."/>
            <person name="Crabtree J."/>
            <person name="Silva J.C."/>
            <person name="Badger J.H."/>
            <person name="Albarraq A."/>
            <person name="Angiuoli S."/>
            <person name="Bussey H."/>
            <person name="Bowyer P."/>
            <person name="Cotty P.J."/>
            <person name="Dyer P.S."/>
            <person name="Egan A."/>
            <person name="Galens K."/>
            <person name="Fraser-Liggett C.M."/>
            <person name="Haas B.J."/>
            <person name="Inman J.M."/>
            <person name="Kent R."/>
            <person name="Lemieux S."/>
            <person name="Malavazi I."/>
            <person name="Orvis J."/>
            <person name="Roemer T."/>
            <person name="Ronning C.M."/>
            <person name="Sundaram J.P."/>
            <person name="Sutton G."/>
            <person name="Turner G."/>
            <person name="Venter J.C."/>
            <person name="White O.R."/>
            <person name="Whitty B.R."/>
            <person name="Youngman P."/>
            <person name="Wolfe K.H."/>
            <person name="Goldman G.H."/>
            <person name="Wortman J.R."/>
            <person name="Jiang B."/>
            <person name="Denning D.W."/>
            <person name="Nierman W.C."/>
        </authorList>
    </citation>
    <scope>NUCLEOTIDE SEQUENCE [LARGE SCALE GENOMIC DNA]</scope>
    <source>
        <strain evidence="4">ATCC 1007 / CBS 513.65 / DSM 816 / NCTC 3887 / NRRL 1</strain>
    </source>
</reference>
<evidence type="ECO:0000313" key="3">
    <source>
        <dbReference type="EMBL" id="EAW13528.1"/>
    </source>
</evidence>
<organism evidence="3 4">
    <name type="scientific">Aspergillus clavatus (strain ATCC 1007 / CBS 513.65 / DSM 816 / NCTC 3887 / NRRL 1 / QM 1276 / 107)</name>
    <dbReference type="NCBI Taxonomy" id="344612"/>
    <lineage>
        <taxon>Eukaryota</taxon>
        <taxon>Fungi</taxon>
        <taxon>Dikarya</taxon>
        <taxon>Ascomycota</taxon>
        <taxon>Pezizomycotina</taxon>
        <taxon>Eurotiomycetes</taxon>
        <taxon>Eurotiomycetidae</taxon>
        <taxon>Eurotiales</taxon>
        <taxon>Aspergillaceae</taxon>
        <taxon>Aspergillus</taxon>
        <taxon>Aspergillus subgen. Fumigati</taxon>
    </lineage>
</organism>
<dbReference type="HOGENOM" id="CLU_029538_5_2_1"/>
<keyword evidence="4" id="KW-1185">Reference proteome</keyword>
<dbReference type="eggNOG" id="ENOG502QRF9">
    <property type="taxonomic scope" value="Eukaryota"/>
</dbReference>
<proteinExistence type="inferred from homology"/>
<feature type="chain" id="PRO_5013434217" evidence="2">
    <location>
        <begin position="21"/>
        <end position="445"/>
    </location>
</feature>
<dbReference type="AlphaFoldDB" id="A1C9K4"/>